<dbReference type="InterPro" id="IPR051400">
    <property type="entry name" value="HAD-like_hydrolase"/>
</dbReference>
<comment type="cofactor">
    <cofactor evidence="1">
        <name>Mg(2+)</name>
        <dbReference type="ChEBI" id="CHEBI:18420"/>
    </cofactor>
</comment>
<dbReference type="Gene3D" id="1.20.120.1600">
    <property type="match status" value="1"/>
</dbReference>
<dbReference type="PANTHER" id="PTHR46470">
    <property type="entry name" value="N-ACYLNEURAMINATE-9-PHOSPHATASE"/>
    <property type="match status" value="1"/>
</dbReference>
<dbReference type="GO" id="GO:0016787">
    <property type="term" value="F:hydrolase activity"/>
    <property type="evidence" value="ECO:0007669"/>
    <property type="project" value="UniProtKB-KW"/>
</dbReference>
<dbReference type="NCBIfam" id="TIGR01549">
    <property type="entry name" value="HAD-SF-IA-v1"/>
    <property type="match status" value="1"/>
</dbReference>
<reference evidence="4 5" key="1">
    <citation type="submission" date="2020-12" db="EMBL/GenBank/DDBJ databases">
        <authorList>
            <person name="Shan Y."/>
        </authorList>
    </citation>
    <scope>NUCLEOTIDE SEQUENCE [LARGE SCALE GENOMIC DNA]</scope>
    <source>
        <strain evidence="5">csc3.9</strain>
    </source>
</reference>
<dbReference type="PANTHER" id="PTHR46470:SF4">
    <property type="entry name" value="5-AMINO-6-(5-PHOSPHO-D-RIBITYLAMINO)URACIL PHOSPHATASE YIGB"/>
    <property type="match status" value="1"/>
</dbReference>
<dbReference type="SFLD" id="SFLDS00003">
    <property type="entry name" value="Haloacid_Dehalogenase"/>
    <property type="match status" value="1"/>
</dbReference>
<dbReference type="Pfam" id="PF00702">
    <property type="entry name" value="Hydrolase"/>
    <property type="match status" value="1"/>
</dbReference>
<dbReference type="RefSeq" id="WP_198569720.1">
    <property type="nucleotide sequence ID" value="NZ_CP066167.1"/>
</dbReference>
<dbReference type="InterPro" id="IPR023214">
    <property type="entry name" value="HAD_sf"/>
</dbReference>
<accession>A0A7T4R0T3</accession>
<evidence type="ECO:0000313" key="4">
    <source>
        <dbReference type="EMBL" id="QQD18222.1"/>
    </source>
</evidence>
<name>A0A7T4R0T3_9GAMM</name>
<dbReference type="GO" id="GO:0044281">
    <property type="term" value="P:small molecule metabolic process"/>
    <property type="evidence" value="ECO:0007669"/>
    <property type="project" value="UniProtKB-ARBA"/>
</dbReference>
<dbReference type="InterPro" id="IPR006439">
    <property type="entry name" value="HAD-SF_hydro_IA"/>
</dbReference>
<protein>
    <submittedName>
        <fullName evidence="4">HAD family hydrolase</fullName>
    </submittedName>
</protein>
<dbReference type="SFLD" id="SFLDG01129">
    <property type="entry name" value="C1.5:_HAD__Beta-PGM__Phosphata"/>
    <property type="match status" value="1"/>
</dbReference>
<evidence type="ECO:0000256" key="1">
    <source>
        <dbReference type="ARBA" id="ARBA00001946"/>
    </source>
</evidence>
<proteinExistence type="predicted"/>
<dbReference type="Gene3D" id="3.40.50.1000">
    <property type="entry name" value="HAD superfamily/HAD-like"/>
    <property type="match status" value="1"/>
</dbReference>
<organism evidence="4 5">
    <name type="scientific">Spongiibacter nanhainus</name>
    <dbReference type="NCBI Taxonomy" id="2794344"/>
    <lineage>
        <taxon>Bacteria</taxon>
        <taxon>Pseudomonadati</taxon>
        <taxon>Pseudomonadota</taxon>
        <taxon>Gammaproteobacteria</taxon>
        <taxon>Cellvibrionales</taxon>
        <taxon>Spongiibacteraceae</taxon>
        <taxon>Spongiibacter</taxon>
    </lineage>
</organism>
<dbReference type="SUPFAM" id="SSF56784">
    <property type="entry name" value="HAD-like"/>
    <property type="match status" value="1"/>
</dbReference>
<keyword evidence="5" id="KW-1185">Reference proteome</keyword>
<dbReference type="EMBL" id="CP066167">
    <property type="protein sequence ID" value="QQD18222.1"/>
    <property type="molecule type" value="Genomic_DNA"/>
</dbReference>
<evidence type="ECO:0000313" key="5">
    <source>
        <dbReference type="Proteomes" id="UP000596063"/>
    </source>
</evidence>
<gene>
    <name evidence="4" type="ORF">I6N98_18105</name>
</gene>
<sequence>MIFFDLDDTLMDHSGAEDAALQEFAKQFAPASDNQFFGRWKEASHRHMLDYLAGKISFQEQRRRRISDTLKADLAEAEADKIFSTYLKAYEQNWALFPEVLPTLERLQSKGLGVITNGSITQQNQKIEALGLRAYFAHIITSEDASVAKPEAAIFHYACEVAGVDASHACYVGDRLEQDALAALDAGFGQAVHIDRSGRQSKAVGMVVGISNLSELSDAIAA</sequence>
<evidence type="ECO:0000256" key="2">
    <source>
        <dbReference type="ARBA" id="ARBA00022801"/>
    </source>
</evidence>
<evidence type="ECO:0000256" key="3">
    <source>
        <dbReference type="ARBA" id="ARBA00022842"/>
    </source>
</evidence>
<dbReference type="AlphaFoldDB" id="A0A7T4R0T3"/>
<dbReference type="NCBIfam" id="TIGR01509">
    <property type="entry name" value="HAD-SF-IA-v3"/>
    <property type="match status" value="1"/>
</dbReference>
<dbReference type="Proteomes" id="UP000596063">
    <property type="component" value="Chromosome"/>
</dbReference>
<keyword evidence="3" id="KW-0460">Magnesium</keyword>
<keyword evidence="2 4" id="KW-0378">Hydrolase</keyword>
<dbReference type="KEGG" id="snan:I6N98_18105"/>
<dbReference type="InterPro" id="IPR036412">
    <property type="entry name" value="HAD-like_sf"/>
</dbReference>